<evidence type="ECO:0000313" key="1">
    <source>
        <dbReference type="EMBL" id="SEL88490.1"/>
    </source>
</evidence>
<dbReference type="RefSeq" id="WP_090608929.1">
    <property type="nucleotide sequence ID" value="NZ_FNZR01000012.1"/>
</dbReference>
<accession>A0A1H7TUD7</accession>
<dbReference type="InterPro" id="IPR036412">
    <property type="entry name" value="HAD-like_sf"/>
</dbReference>
<dbReference type="PANTHER" id="PTHR43611">
    <property type="entry name" value="ALPHA-D-GLUCOSE 1-PHOSPHATE PHOSPHATASE"/>
    <property type="match status" value="1"/>
</dbReference>
<dbReference type="Gene3D" id="3.40.50.1000">
    <property type="entry name" value="HAD superfamily/HAD-like"/>
    <property type="match status" value="1"/>
</dbReference>
<dbReference type="SUPFAM" id="SSF56784">
    <property type="entry name" value="HAD-like"/>
    <property type="match status" value="1"/>
</dbReference>
<gene>
    <name evidence="1" type="ORF">SAMN05421740_112100</name>
</gene>
<proteinExistence type="predicted"/>
<organism evidence="1 2">
    <name type="scientific">Parapedobacter koreensis</name>
    <dbReference type="NCBI Taxonomy" id="332977"/>
    <lineage>
        <taxon>Bacteria</taxon>
        <taxon>Pseudomonadati</taxon>
        <taxon>Bacteroidota</taxon>
        <taxon>Sphingobacteriia</taxon>
        <taxon>Sphingobacteriales</taxon>
        <taxon>Sphingobacteriaceae</taxon>
        <taxon>Parapedobacter</taxon>
    </lineage>
</organism>
<dbReference type="SFLD" id="SFLDG01129">
    <property type="entry name" value="C1.5:_HAD__Beta-PGM__Phosphata"/>
    <property type="match status" value="1"/>
</dbReference>
<evidence type="ECO:0000313" key="2">
    <source>
        <dbReference type="Proteomes" id="UP000198916"/>
    </source>
</evidence>
<sequence>MQNIKNIILDYGNVLFDIDFSILRQAFIDLGVKDVDQFYGHRAQHALFDAFDKGIITAAQFRNEIRKAVGNDDLADEAIDTAWNSLLIGVRPGHHELLLQLKDRYRMFLLSNNNEIHYNWIMAYLAREFGLNGNSGFFEKDYYSHLMGMRKPDKAIFEFVLHTHDLDPRHTLFIDDSPQHIDTANALGLHTHLLKPGDTLPAFFKQSYP</sequence>
<dbReference type="OrthoDB" id="9797415at2"/>
<reference evidence="2" key="1">
    <citation type="submission" date="2016-10" db="EMBL/GenBank/DDBJ databases">
        <authorList>
            <person name="Varghese N."/>
            <person name="Submissions S."/>
        </authorList>
    </citation>
    <scope>NUCLEOTIDE SEQUENCE [LARGE SCALE GENOMIC DNA]</scope>
    <source>
        <strain evidence="2">Jip14</strain>
    </source>
</reference>
<dbReference type="InterPro" id="IPR006439">
    <property type="entry name" value="HAD-SF_hydro_IA"/>
</dbReference>
<dbReference type="PANTHER" id="PTHR43611:SF3">
    <property type="entry name" value="FLAVIN MONONUCLEOTIDE HYDROLASE 1, CHLOROPLATIC"/>
    <property type="match status" value="1"/>
</dbReference>
<dbReference type="EMBL" id="FNZR01000012">
    <property type="protein sequence ID" value="SEL88490.1"/>
    <property type="molecule type" value="Genomic_DNA"/>
</dbReference>
<dbReference type="Gene3D" id="1.10.150.240">
    <property type="entry name" value="Putative phosphatase, domain 2"/>
    <property type="match status" value="1"/>
</dbReference>
<protein>
    <submittedName>
        <fullName evidence="1">Putative hydrolase of the HAD superfamily</fullName>
    </submittedName>
</protein>
<dbReference type="Pfam" id="PF00702">
    <property type="entry name" value="Hydrolase"/>
    <property type="match status" value="1"/>
</dbReference>
<dbReference type="NCBIfam" id="TIGR01509">
    <property type="entry name" value="HAD-SF-IA-v3"/>
    <property type="match status" value="1"/>
</dbReference>
<keyword evidence="1" id="KW-0378">Hydrolase</keyword>
<dbReference type="AlphaFoldDB" id="A0A1H7TUD7"/>
<dbReference type="InterPro" id="IPR023198">
    <property type="entry name" value="PGP-like_dom2"/>
</dbReference>
<dbReference type="InterPro" id="IPR023214">
    <property type="entry name" value="HAD_sf"/>
</dbReference>
<dbReference type="CDD" id="cd02603">
    <property type="entry name" value="HAD_sEH-N_like"/>
    <property type="match status" value="1"/>
</dbReference>
<dbReference type="Proteomes" id="UP000198916">
    <property type="component" value="Unassembled WGS sequence"/>
</dbReference>
<dbReference type="STRING" id="332977.SAMN05421740_112100"/>
<name>A0A1H7TUD7_9SPHI</name>
<dbReference type="SFLD" id="SFLDS00003">
    <property type="entry name" value="Haloacid_Dehalogenase"/>
    <property type="match status" value="1"/>
</dbReference>
<dbReference type="GO" id="GO:0016787">
    <property type="term" value="F:hydrolase activity"/>
    <property type="evidence" value="ECO:0007669"/>
    <property type="project" value="UniProtKB-KW"/>
</dbReference>
<keyword evidence="2" id="KW-1185">Reference proteome</keyword>